<dbReference type="CDD" id="cd00761">
    <property type="entry name" value="Glyco_tranf_GTA_type"/>
    <property type="match status" value="1"/>
</dbReference>
<evidence type="ECO:0000313" key="2">
    <source>
        <dbReference type="Proteomes" id="UP000032232"/>
    </source>
</evidence>
<dbReference type="Proteomes" id="UP000032232">
    <property type="component" value="Unassembled WGS sequence"/>
</dbReference>
<dbReference type="EMBL" id="JYFE01000054">
    <property type="protein sequence ID" value="KIT15260.1"/>
    <property type="molecule type" value="Genomic_DNA"/>
</dbReference>
<keyword evidence="2" id="KW-1185">Reference proteome</keyword>
<accession>A0A0D1EHG4</accession>
<reference evidence="1 2" key="1">
    <citation type="submission" date="2015-02" db="EMBL/GenBank/DDBJ databases">
        <title>Genome Sequence of Jannaschia aquimarina DSM28248, a member of the Roseobacter clade.</title>
        <authorList>
            <person name="Voget S."/>
            <person name="Daniel R."/>
        </authorList>
    </citation>
    <scope>NUCLEOTIDE SEQUENCE [LARGE SCALE GENOMIC DNA]</scope>
    <source>
        <strain evidence="1 2">GSW-M26</strain>
    </source>
</reference>
<dbReference type="PATRIC" id="fig|935700.4.peg.3107"/>
<dbReference type="Pfam" id="PF11316">
    <property type="entry name" value="Rhamno_transf"/>
    <property type="match status" value="1"/>
</dbReference>
<gene>
    <name evidence="1" type="ORF">jaqu_30070</name>
</gene>
<organism evidence="1 2">
    <name type="scientific">Jannaschia aquimarina</name>
    <dbReference type="NCBI Taxonomy" id="935700"/>
    <lineage>
        <taxon>Bacteria</taxon>
        <taxon>Pseudomonadati</taxon>
        <taxon>Pseudomonadota</taxon>
        <taxon>Alphaproteobacteria</taxon>
        <taxon>Rhodobacterales</taxon>
        <taxon>Roseobacteraceae</taxon>
        <taxon>Jannaschia</taxon>
    </lineage>
</organism>
<sequence>MTANQIIGVLRFSYPAKEGFSVSGLSETDLEAHLYEPERIARRFEYLETITLPSLAAQTDRDFRCVILTGSTMPFRHRKRLRELEARHDFLKVCVMDRMGALAAAKRSFRRGIVGEPTHVTGFRIDDDDAVATDYIARTRDLADRALAAGLADRPTVIAFSRGVYWDMHDPAQPFWDFREAQPLGLACAMITTADLPTCIYRYNHRRLPCHVPTLMEPEGIAFLRTLHGHNDSGRSIPPHAQKIRTRQGRKLLTERFGLDAGAALALMPAPPLADDA</sequence>
<evidence type="ECO:0008006" key="3">
    <source>
        <dbReference type="Google" id="ProtNLM"/>
    </source>
</evidence>
<name>A0A0D1EHG4_9RHOB</name>
<evidence type="ECO:0000313" key="1">
    <source>
        <dbReference type="EMBL" id="KIT15260.1"/>
    </source>
</evidence>
<dbReference type="InterPro" id="IPR021466">
    <property type="entry name" value="Put_rhamnosyl_transferase"/>
</dbReference>
<protein>
    <recommendedName>
        <fullName evidence="3">Rhamnosyl transferase</fullName>
    </recommendedName>
</protein>
<comment type="caution">
    <text evidence="1">The sequence shown here is derived from an EMBL/GenBank/DDBJ whole genome shotgun (WGS) entry which is preliminary data.</text>
</comment>
<dbReference type="STRING" id="935700.jaqu_30070"/>
<proteinExistence type="predicted"/>
<dbReference type="RefSeq" id="WP_043919792.1">
    <property type="nucleotide sequence ID" value="NZ_FZPF01000003.1"/>
</dbReference>
<dbReference type="AlphaFoldDB" id="A0A0D1EHG4"/>